<dbReference type="GO" id="GO:0051539">
    <property type="term" value="F:4 iron, 4 sulfur cluster binding"/>
    <property type="evidence" value="ECO:0007669"/>
    <property type="project" value="UniProtKB-KW"/>
</dbReference>
<evidence type="ECO:0000256" key="11">
    <source>
        <dbReference type="ARBA" id="ARBA00023004"/>
    </source>
</evidence>
<keyword evidence="15" id="KW-0413">Isomerase</keyword>
<evidence type="ECO:0000256" key="12">
    <source>
        <dbReference type="ARBA" id="ARBA00023014"/>
    </source>
</evidence>
<dbReference type="GO" id="GO:0016818">
    <property type="term" value="F:hydrolase activity, acting on acid anhydrides, in phosphorus-containing anhydrides"/>
    <property type="evidence" value="ECO:0007669"/>
    <property type="project" value="InterPro"/>
</dbReference>
<reference evidence="21" key="1">
    <citation type="submission" date="2021-01" db="EMBL/GenBank/DDBJ databases">
        <authorList>
            <consortium name="Genoscope - CEA"/>
            <person name="William W."/>
        </authorList>
    </citation>
    <scope>NUCLEOTIDE SEQUENCE</scope>
</reference>
<evidence type="ECO:0000256" key="1">
    <source>
        <dbReference type="ARBA" id="ARBA00001966"/>
    </source>
</evidence>
<protein>
    <recommendedName>
        <fullName evidence="17">DNA 5'-3' helicase</fullName>
        <ecNumber evidence="17">5.6.2.3</ecNumber>
    </recommendedName>
</protein>
<evidence type="ECO:0000256" key="10">
    <source>
        <dbReference type="ARBA" id="ARBA00022840"/>
    </source>
</evidence>
<evidence type="ECO:0000256" key="7">
    <source>
        <dbReference type="ARBA" id="ARBA00022763"/>
    </source>
</evidence>
<dbReference type="InterPro" id="IPR002464">
    <property type="entry name" value="DNA/RNA_helicase_DEAH_CS"/>
</dbReference>
<dbReference type="NCBIfam" id="TIGR00604">
    <property type="entry name" value="rad3"/>
    <property type="match status" value="1"/>
</dbReference>
<dbReference type="GO" id="GO:0045951">
    <property type="term" value="P:positive regulation of mitotic recombination"/>
    <property type="evidence" value="ECO:0007669"/>
    <property type="project" value="TreeGrafter"/>
</dbReference>
<keyword evidence="10" id="KW-0067">ATP-binding</keyword>
<dbReference type="FunFam" id="3.40.50.300:FF:000135">
    <property type="entry name" value="DNA repair helicase RAD3, putative"/>
    <property type="match status" value="1"/>
</dbReference>
<dbReference type="SMART" id="SM00488">
    <property type="entry name" value="DEXDc2"/>
    <property type="match status" value="1"/>
</dbReference>
<evidence type="ECO:0000256" key="5">
    <source>
        <dbReference type="ARBA" id="ARBA00022723"/>
    </source>
</evidence>
<evidence type="ECO:0000256" key="3">
    <source>
        <dbReference type="ARBA" id="ARBA00009146"/>
    </source>
</evidence>
<evidence type="ECO:0000256" key="6">
    <source>
        <dbReference type="ARBA" id="ARBA00022741"/>
    </source>
</evidence>
<evidence type="ECO:0000256" key="13">
    <source>
        <dbReference type="ARBA" id="ARBA00023125"/>
    </source>
</evidence>
<keyword evidence="8" id="KW-0378">Hydrolase</keyword>
<dbReference type="Proteomes" id="UP000688137">
    <property type="component" value="Unassembled WGS sequence"/>
</dbReference>
<name>A0A8S1MD22_PARPR</name>
<keyword evidence="22" id="KW-1185">Reference proteome</keyword>
<dbReference type="GO" id="GO:0006281">
    <property type="term" value="P:DNA repair"/>
    <property type="evidence" value="ECO:0007669"/>
    <property type="project" value="UniProtKB-KW"/>
</dbReference>
<dbReference type="InterPro" id="IPR006555">
    <property type="entry name" value="ATP-dep_Helicase_C"/>
</dbReference>
<sequence>MKFVIDDIEVIFPYKFLYKEQLEYMQALKQTLDEKGHGILEMPTGTGKTVSLLAFIIAYLAQRPNTIKKLIYCTRTVVEMEKTLEEVRLVLKARKAEGLVDNFTAVGLSSRRNLCINPDVVNQKDRVDAECRKRTAEWVKKGQSETCIFYENFEKSSKDVIANLPNDVYSLNDLRKNGAFSIQCPYFTAREMVKKANIVVYNYLYLIDPGISSLLSKDQIKESVVVFDEAHNIDDVCIEAYTVRLNKPILAEAINNLKIVETQIQSETNEIQNRLNEEYKKLIKNLENKPEGELNQLVIPGQIRKARNFIDFMKRVINSLRKKLKDNSEALKTSHAILHNTKSFTEDIQKEGNLDIDSLKQCGERLNLLLNTLQIAETDKFRPLSTVAQFVMFLVQYQEGFKVIFQSNNYEGTLNEKLMTLACFDSSLAMKNIFTTFQSVILTSGTMSPIEIYPKMLDFKPVVAKSIDIELTRNSIQPIIVTMSEDGTELTSEFTLRNNEDVSRNYGNFLLELSENVPDGLIVFMPSYSRMEEWARQWQKDKYLEQISKNKVLFIESKDVNETSSKLQQYRKCCDVGRGAALFSIARGKIAEGIDFEGHYGRCVAVIGFPALNSKDALILERCKFLEEKFKITKNDFIEFDAMRQTCQCLGRVLRGKQDYGIMIMADKRFAQKSKLQKMPRWIYKQLDQSRCLNITSESAITVVRDFFRQMAQPFKIADNSYFTQDTL</sequence>
<evidence type="ECO:0000256" key="17">
    <source>
        <dbReference type="ARBA" id="ARBA00044969"/>
    </source>
</evidence>
<dbReference type="Pfam" id="PF06777">
    <property type="entry name" value="HBB"/>
    <property type="match status" value="1"/>
</dbReference>
<dbReference type="InterPro" id="IPR013020">
    <property type="entry name" value="Rad3/Chl1-like"/>
</dbReference>
<dbReference type="GO" id="GO:0006366">
    <property type="term" value="P:transcription by RNA polymerase II"/>
    <property type="evidence" value="ECO:0007669"/>
    <property type="project" value="TreeGrafter"/>
</dbReference>
<evidence type="ECO:0000256" key="19">
    <source>
        <dbReference type="SAM" id="Coils"/>
    </source>
</evidence>
<dbReference type="InterPro" id="IPR006554">
    <property type="entry name" value="Helicase-like_DEXD_c2"/>
</dbReference>
<dbReference type="EC" id="5.6.2.3" evidence="17"/>
<dbReference type="InterPro" id="IPR014013">
    <property type="entry name" value="Helic_SF1/SF2_ATP-bd_DinG/Rad3"/>
</dbReference>
<accession>A0A8S1MD22</accession>
<dbReference type="GO" id="GO:0005524">
    <property type="term" value="F:ATP binding"/>
    <property type="evidence" value="ECO:0007669"/>
    <property type="project" value="UniProtKB-KW"/>
</dbReference>
<keyword evidence="6" id="KW-0547">Nucleotide-binding</keyword>
<keyword evidence="14" id="KW-0234">DNA repair</keyword>
<dbReference type="AlphaFoldDB" id="A0A8S1MD22"/>
<dbReference type="InterPro" id="IPR014001">
    <property type="entry name" value="Helicase_ATP-bd"/>
</dbReference>
<dbReference type="EMBL" id="CAJJDM010000055">
    <property type="protein sequence ID" value="CAD8076131.1"/>
    <property type="molecule type" value="Genomic_DNA"/>
</dbReference>
<comment type="caution">
    <text evidence="21">The sequence shown here is derived from an EMBL/GenBank/DDBJ whole genome shotgun (WGS) entry which is preliminary data.</text>
</comment>
<dbReference type="OMA" id="EYCPFYA"/>
<dbReference type="Pfam" id="PF06733">
    <property type="entry name" value="DEAD_2"/>
    <property type="match status" value="1"/>
</dbReference>
<dbReference type="PROSITE" id="PS00690">
    <property type="entry name" value="DEAH_ATP_HELICASE"/>
    <property type="match status" value="1"/>
</dbReference>
<dbReference type="PANTHER" id="PTHR11472">
    <property type="entry name" value="DNA REPAIR DEAD HELICASE RAD3/XP-D SUBFAMILY MEMBER"/>
    <property type="match status" value="1"/>
</dbReference>
<evidence type="ECO:0000313" key="21">
    <source>
        <dbReference type="EMBL" id="CAD8076131.1"/>
    </source>
</evidence>
<dbReference type="InterPro" id="IPR045028">
    <property type="entry name" value="DinG/Rad3-like"/>
</dbReference>
<dbReference type="SMART" id="SM00491">
    <property type="entry name" value="HELICc2"/>
    <property type="match status" value="1"/>
</dbReference>
<keyword evidence="9" id="KW-0347">Helicase</keyword>
<evidence type="ECO:0000256" key="15">
    <source>
        <dbReference type="ARBA" id="ARBA00023235"/>
    </source>
</evidence>
<evidence type="ECO:0000256" key="16">
    <source>
        <dbReference type="ARBA" id="ARBA00023242"/>
    </source>
</evidence>
<dbReference type="Pfam" id="PF13307">
    <property type="entry name" value="Helicase_C_2"/>
    <property type="match status" value="1"/>
</dbReference>
<dbReference type="InterPro" id="IPR010614">
    <property type="entry name" value="RAD3-like_helicase_DEAD"/>
</dbReference>
<evidence type="ECO:0000259" key="20">
    <source>
        <dbReference type="PROSITE" id="PS51193"/>
    </source>
</evidence>
<dbReference type="PROSITE" id="PS51193">
    <property type="entry name" value="HELICASE_ATP_BIND_2"/>
    <property type="match status" value="1"/>
</dbReference>
<dbReference type="GO" id="GO:0043139">
    <property type="term" value="F:5'-3' DNA helicase activity"/>
    <property type="evidence" value="ECO:0007669"/>
    <property type="project" value="UniProtKB-EC"/>
</dbReference>
<evidence type="ECO:0000256" key="18">
    <source>
        <dbReference type="ARBA" id="ARBA00048954"/>
    </source>
</evidence>
<dbReference type="CDD" id="cd18788">
    <property type="entry name" value="SF2_C_XPD"/>
    <property type="match status" value="1"/>
</dbReference>
<dbReference type="GO" id="GO:0005634">
    <property type="term" value="C:nucleus"/>
    <property type="evidence" value="ECO:0007669"/>
    <property type="project" value="UniProtKB-SubCell"/>
</dbReference>
<dbReference type="GO" id="GO:0046872">
    <property type="term" value="F:metal ion binding"/>
    <property type="evidence" value="ECO:0007669"/>
    <property type="project" value="UniProtKB-KW"/>
</dbReference>
<comment type="subcellular location">
    <subcellularLocation>
        <location evidence="2">Nucleus</location>
    </subcellularLocation>
</comment>
<feature type="domain" description="Helicase ATP-binding" evidence="20">
    <location>
        <begin position="7"/>
        <end position="278"/>
    </location>
</feature>
<evidence type="ECO:0000313" key="22">
    <source>
        <dbReference type="Proteomes" id="UP000688137"/>
    </source>
</evidence>
<keyword evidence="11" id="KW-0408">Iron</keyword>
<feature type="coiled-coil region" evidence="19">
    <location>
        <begin position="250"/>
        <end position="289"/>
    </location>
</feature>
<evidence type="ECO:0000256" key="8">
    <source>
        <dbReference type="ARBA" id="ARBA00022801"/>
    </source>
</evidence>
<keyword evidence="13" id="KW-0238">DNA-binding</keyword>
<keyword evidence="19" id="KW-0175">Coiled coil</keyword>
<comment type="similarity">
    <text evidence="3">Belongs to the helicase family. RAD3/XPD subfamily.</text>
</comment>
<dbReference type="GO" id="GO:0003684">
    <property type="term" value="F:damaged DNA binding"/>
    <property type="evidence" value="ECO:0007669"/>
    <property type="project" value="TreeGrafter"/>
</dbReference>
<evidence type="ECO:0000256" key="14">
    <source>
        <dbReference type="ARBA" id="ARBA00023204"/>
    </source>
</evidence>
<evidence type="ECO:0000256" key="4">
    <source>
        <dbReference type="ARBA" id="ARBA00022485"/>
    </source>
</evidence>
<organism evidence="21 22">
    <name type="scientific">Paramecium primaurelia</name>
    <dbReference type="NCBI Taxonomy" id="5886"/>
    <lineage>
        <taxon>Eukaryota</taxon>
        <taxon>Sar</taxon>
        <taxon>Alveolata</taxon>
        <taxon>Ciliophora</taxon>
        <taxon>Intramacronucleata</taxon>
        <taxon>Oligohymenophorea</taxon>
        <taxon>Peniculida</taxon>
        <taxon>Parameciidae</taxon>
        <taxon>Paramecium</taxon>
    </lineage>
</organism>
<dbReference type="InterPro" id="IPR010643">
    <property type="entry name" value="HBB"/>
</dbReference>
<dbReference type="SMART" id="SM00487">
    <property type="entry name" value="DEXDc"/>
    <property type="match status" value="1"/>
</dbReference>
<proteinExistence type="inferred from homology"/>
<evidence type="ECO:0000256" key="9">
    <source>
        <dbReference type="ARBA" id="ARBA00022806"/>
    </source>
</evidence>
<keyword evidence="5" id="KW-0479">Metal-binding</keyword>
<dbReference type="FunFam" id="3.40.50.300:FF:000128">
    <property type="entry name" value="Putative DNA repair helicase RAD3"/>
    <property type="match status" value="1"/>
</dbReference>
<comment type="catalytic activity">
    <reaction evidence="18">
        <text>ATP + H2O = ADP + phosphate + H(+)</text>
        <dbReference type="Rhea" id="RHEA:13065"/>
        <dbReference type="ChEBI" id="CHEBI:15377"/>
        <dbReference type="ChEBI" id="CHEBI:15378"/>
        <dbReference type="ChEBI" id="CHEBI:30616"/>
        <dbReference type="ChEBI" id="CHEBI:43474"/>
        <dbReference type="ChEBI" id="CHEBI:456216"/>
        <dbReference type="EC" id="5.6.2.3"/>
    </reaction>
</comment>
<comment type="cofactor">
    <cofactor evidence="1">
        <name>[4Fe-4S] cluster</name>
        <dbReference type="ChEBI" id="CHEBI:49883"/>
    </cofactor>
</comment>
<keyword evidence="16" id="KW-0539">Nucleus</keyword>
<keyword evidence="4" id="KW-0004">4Fe-4S</keyword>
<keyword evidence="7" id="KW-0227">DNA damage</keyword>
<dbReference type="PANTHER" id="PTHR11472:SF1">
    <property type="entry name" value="GENERAL TRANSCRIPTION AND DNA REPAIR FACTOR IIH HELICASE SUBUNIT XPD"/>
    <property type="match status" value="1"/>
</dbReference>
<keyword evidence="12" id="KW-0411">Iron-sulfur</keyword>
<gene>
    <name evidence="21" type="ORF">PPRIM_AZ9-3.1.T0550249</name>
</gene>
<evidence type="ECO:0000256" key="2">
    <source>
        <dbReference type="ARBA" id="ARBA00004123"/>
    </source>
</evidence>